<evidence type="ECO:0008006" key="4">
    <source>
        <dbReference type="Google" id="ProtNLM"/>
    </source>
</evidence>
<dbReference type="EMBL" id="CM003152">
    <property type="protein sequence ID" value="KIS67458.1"/>
    <property type="molecule type" value="Genomic_DNA"/>
</dbReference>
<dbReference type="OrthoDB" id="3485059at2759"/>
<evidence type="ECO:0000313" key="2">
    <source>
        <dbReference type="EMBL" id="KIS67458.1"/>
    </source>
</evidence>
<dbReference type="RefSeq" id="XP_011390873.1">
    <property type="nucleotide sequence ID" value="XM_011392571.1"/>
</dbReference>
<accession>A0A0D1CL22</accession>
<sequence length="174" mass="17873">MKFIYTTSALLLVLASIVSSTTVAQVKSDIAAIDSAVASLNQQLASDDLNYFSALGINSAANTLDDKIKSGTSDVQSLTEAPSVADAQDIITTLTATEVNVKSATNRLVVLKPKFDSLGITGIAKGTIATLKTDTATFGAALVHASPDSEKAQAQSLADKFNADLATAANAYSS</sequence>
<dbReference type="InterPro" id="IPR021054">
    <property type="entry name" value="Cell_wall_mannoprotein_1"/>
</dbReference>
<organism evidence="2 3">
    <name type="scientific">Mycosarcoma maydis</name>
    <name type="common">Corn smut fungus</name>
    <name type="synonym">Ustilago maydis</name>
    <dbReference type="NCBI Taxonomy" id="5270"/>
    <lineage>
        <taxon>Eukaryota</taxon>
        <taxon>Fungi</taxon>
        <taxon>Dikarya</taxon>
        <taxon>Basidiomycota</taxon>
        <taxon>Ustilaginomycotina</taxon>
        <taxon>Ustilaginomycetes</taxon>
        <taxon>Ustilaginales</taxon>
        <taxon>Ustilaginaceae</taxon>
        <taxon>Mycosarcoma</taxon>
    </lineage>
</organism>
<dbReference type="eggNOG" id="ENOG502SCF8">
    <property type="taxonomic scope" value="Eukaryota"/>
</dbReference>
<gene>
    <name evidence="2" type="ORF">UMAG_04557</name>
</gene>
<dbReference type="InParanoid" id="A0A0D1CL22"/>
<reference evidence="2 3" key="1">
    <citation type="journal article" date="2006" name="Nature">
        <title>Insights from the genome of the biotrophic fungal plant pathogen Ustilago maydis.</title>
        <authorList>
            <person name="Kamper J."/>
            <person name="Kahmann R."/>
            <person name="Bolker M."/>
            <person name="Ma L.J."/>
            <person name="Brefort T."/>
            <person name="Saville B.J."/>
            <person name="Banuett F."/>
            <person name="Kronstad J.W."/>
            <person name="Gold S.E."/>
            <person name="Muller O."/>
            <person name="Perlin M.H."/>
            <person name="Wosten H.A."/>
            <person name="de Vries R."/>
            <person name="Ruiz-Herrera J."/>
            <person name="Reynaga-Pena C.G."/>
            <person name="Snetselaar K."/>
            <person name="McCann M."/>
            <person name="Perez-Martin J."/>
            <person name="Feldbrugge M."/>
            <person name="Basse C.W."/>
            <person name="Steinberg G."/>
            <person name="Ibeas J.I."/>
            <person name="Holloman W."/>
            <person name="Guzman P."/>
            <person name="Farman M."/>
            <person name="Stajich J.E."/>
            <person name="Sentandreu R."/>
            <person name="Gonzalez-Prieto J.M."/>
            <person name="Kennell J.C."/>
            <person name="Molina L."/>
            <person name="Schirawski J."/>
            <person name="Mendoza-Mendoza A."/>
            <person name="Greilinger D."/>
            <person name="Munch K."/>
            <person name="Rossel N."/>
            <person name="Scherer M."/>
            <person name="Vranes M."/>
            <person name="Ladendorf O."/>
            <person name="Vincon V."/>
            <person name="Fuchs U."/>
            <person name="Sandrock B."/>
            <person name="Meng S."/>
            <person name="Ho E.C."/>
            <person name="Cahill M.J."/>
            <person name="Boyce K.J."/>
            <person name="Klose J."/>
            <person name="Klosterman S.J."/>
            <person name="Deelstra H.J."/>
            <person name="Ortiz-Castellanos L."/>
            <person name="Li W."/>
            <person name="Sanchez-Alonso P."/>
            <person name="Schreier P.H."/>
            <person name="Hauser-Hahn I."/>
            <person name="Vaupel M."/>
            <person name="Koopmann E."/>
            <person name="Friedrich G."/>
            <person name="Voss H."/>
            <person name="Schluter T."/>
            <person name="Margolis J."/>
            <person name="Platt D."/>
            <person name="Swimmer C."/>
            <person name="Gnirke A."/>
            <person name="Chen F."/>
            <person name="Vysotskaia V."/>
            <person name="Mannhaupt G."/>
            <person name="Guldener U."/>
            <person name="Munsterkotter M."/>
            <person name="Haase D."/>
            <person name="Oesterheld M."/>
            <person name="Mewes H.W."/>
            <person name="Mauceli E.W."/>
            <person name="DeCaprio D."/>
            <person name="Wade C.M."/>
            <person name="Butler J."/>
            <person name="Young S."/>
            <person name="Jaffe D.B."/>
            <person name="Calvo S."/>
            <person name="Nusbaum C."/>
            <person name="Galagan J."/>
            <person name="Birren B.W."/>
        </authorList>
    </citation>
    <scope>NUCLEOTIDE SEQUENCE [LARGE SCALE GENOMIC DNA]</scope>
    <source>
        <strain evidence="3">DSM 14603 / FGSC 9021 / UM521</strain>
    </source>
</reference>
<dbReference type="Gene3D" id="1.20.1280.140">
    <property type="match status" value="1"/>
</dbReference>
<name>A0A0D1CL22_MYCMD</name>
<keyword evidence="3" id="KW-1185">Reference proteome</keyword>
<proteinExistence type="predicted"/>
<evidence type="ECO:0000313" key="3">
    <source>
        <dbReference type="Proteomes" id="UP000000561"/>
    </source>
</evidence>
<dbReference type="Pfam" id="PF12296">
    <property type="entry name" value="HsbA"/>
    <property type="match status" value="1"/>
</dbReference>
<keyword evidence="1" id="KW-0732">Signal</keyword>
<dbReference type="KEGG" id="uma:UMAG_04557"/>
<protein>
    <recommendedName>
        <fullName evidence="4">Hydrophobic surface binding protein</fullName>
    </recommendedName>
</protein>
<dbReference type="GO" id="GO:0005576">
    <property type="term" value="C:extracellular region"/>
    <property type="evidence" value="ECO:0000318"/>
    <property type="project" value="GO_Central"/>
</dbReference>
<dbReference type="PANTHER" id="PTHR38123:SF1">
    <property type="entry name" value="HYDROPHOBIC SURFACE BINDING PROTEIN"/>
    <property type="match status" value="1"/>
</dbReference>
<feature type="signal peptide" evidence="1">
    <location>
        <begin position="1"/>
        <end position="20"/>
    </location>
</feature>
<dbReference type="AlphaFoldDB" id="A0A0D1CL22"/>
<dbReference type="PANTHER" id="PTHR38123">
    <property type="entry name" value="CELL WALL SERINE-THREONINE-RICH GALACTOMANNOPROTEIN MP1 (AFU_ORTHOLOGUE AFUA_4G03240)"/>
    <property type="match status" value="1"/>
</dbReference>
<evidence type="ECO:0000256" key="1">
    <source>
        <dbReference type="SAM" id="SignalP"/>
    </source>
</evidence>
<dbReference type="VEuPathDB" id="FungiDB:UMAG_04557"/>
<feature type="chain" id="PRO_5002239780" description="Hydrophobic surface binding protein" evidence="1">
    <location>
        <begin position="21"/>
        <end position="174"/>
    </location>
</feature>
<dbReference type="GeneID" id="23564705"/>
<dbReference type="Proteomes" id="UP000000561">
    <property type="component" value="Chromosome 13"/>
</dbReference>
<dbReference type="OMA" id="VNQRIAP"/>